<evidence type="ECO:0000313" key="2">
    <source>
        <dbReference type="Proteomes" id="UP001165190"/>
    </source>
</evidence>
<protein>
    <recommendedName>
        <fullName evidence="3">Integrase zinc-binding domain-containing protein</fullName>
    </recommendedName>
</protein>
<accession>A0A9W7M1Q7</accession>
<dbReference type="Proteomes" id="UP001165190">
    <property type="component" value="Unassembled WGS sequence"/>
</dbReference>
<organism evidence="1 2">
    <name type="scientific">Hibiscus trionum</name>
    <name type="common">Flower of an hour</name>
    <dbReference type="NCBI Taxonomy" id="183268"/>
    <lineage>
        <taxon>Eukaryota</taxon>
        <taxon>Viridiplantae</taxon>
        <taxon>Streptophyta</taxon>
        <taxon>Embryophyta</taxon>
        <taxon>Tracheophyta</taxon>
        <taxon>Spermatophyta</taxon>
        <taxon>Magnoliopsida</taxon>
        <taxon>eudicotyledons</taxon>
        <taxon>Gunneridae</taxon>
        <taxon>Pentapetalae</taxon>
        <taxon>rosids</taxon>
        <taxon>malvids</taxon>
        <taxon>Malvales</taxon>
        <taxon>Malvaceae</taxon>
        <taxon>Malvoideae</taxon>
        <taxon>Hibiscus</taxon>
    </lineage>
</organism>
<dbReference type="AlphaFoldDB" id="A0A9W7M1Q7"/>
<name>A0A9W7M1Q7_HIBTR</name>
<dbReference type="EMBL" id="BSYR01000021">
    <property type="protein sequence ID" value="GMI86282.1"/>
    <property type="molecule type" value="Genomic_DNA"/>
</dbReference>
<sequence>MVKDYVTQCDICQRTKSEHVPPPGLLQPLPIPQHAREVITMDFVEGLPPPKSSIAYLSLWTSLQNMVIFYHSPTPTLLWKCLELTLIRSTSYIDTPKLLSLIVTKRLQAYSGRS</sequence>
<evidence type="ECO:0000313" key="1">
    <source>
        <dbReference type="EMBL" id="GMI86282.1"/>
    </source>
</evidence>
<gene>
    <name evidence="1" type="ORF">HRI_002297500</name>
</gene>
<comment type="caution">
    <text evidence="1">The sequence shown here is derived from an EMBL/GenBank/DDBJ whole genome shotgun (WGS) entry which is preliminary data.</text>
</comment>
<evidence type="ECO:0008006" key="3">
    <source>
        <dbReference type="Google" id="ProtNLM"/>
    </source>
</evidence>
<proteinExistence type="predicted"/>
<keyword evidence="2" id="KW-1185">Reference proteome</keyword>
<reference evidence="1" key="1">
    <citation type="submission" date="2023-05" db="EMBL/GenBank/DDBJ databases">
        <title>Genome and transcriptome analyses reveal genes involved in the formation of fine ridges on petal epidermal cells in Hibiscus trionum.</title>
        <authorList>
            <person name="Koshimizu S."/>
            <person name="Masuda S."/>
            <person name="Ishii T."/>
            <person name="Shirasu K."/>
            <person name="Hoshino A."/>
            <person name="Arita M."/>
        </authorList>
    </citation>
    <scope>NUCLEOTIDE SEQUENCE</scope>
    <source>
        <strain evidence="1">Hamamatsu line</strain>
    </source>
</reference>